<evidence type="ECO:0000256" key="6">
    <source>
        <dbReference type="SAM" id="MobiDB-lite"/>
    </source>
</evidence>
<feature type="domain" description="Zn(2)-C6 fungal-type" evidence="7">
    <location>
        <begin position="3"/>
        <end position="31"/>
    </location>
</feature>
<feature type="compositionally biased region" description="Basic residues" evidence="6">
    <location>
        <begin position="102"/>
        <end position="111"/>
    </location>
</feature>
<evidence type="ECO:0000259" key="7">
    <source>
        <dbReference type="PROSITE" id="PS50048"/>
    </source>
</evidence>
<dbReference type="EMBL" id="JASWJB010000356">
    <property type="protein sequence ID" value="KAK2591191.1"/>
    <property type="molecule type" value="Genomic_DNA"/>
</dbReference>
<dbReference type="CDD" id="cd12148">
    <property type="entry name" value="fungal_TF_MHR"/>
    <property type="match status" value="1"/>
</dbReference>
<feature type="compositionally biased region" description="Low complexity" evidence="6">
    <location>
        <begin position="132"/>
        <end position="144"/>
    </location>
</feature>
<dbReference type="InterPro" id="IPR036864">
    <property type="entry name" value="Zn2-C6_fun-type_DNA-bd_sf"/>
</dbReference>
<evidence type="ECO:0000256" key="3">
    <source>
        <dbReference type="ARBA" id="ARBA00023015"/>
    </source>
</evidence>
<keyword evidence="4" id="KW-0804">Transcription</keyword>
<sequence length="762" mass="85137">MAGCDTCRRRKVKCDGRSGICERCDKLGLQCLRDAPTKGPHAGTIVVSGGGDADLTQAGHKRLRTTAACGRCRSKKLKCDALKPACSLCAKKGHTCEYVATTKRRGSKLSHSKATPTDTQLPAEQRGEKSSQEASSAAGSSVSSQYDDEDIEMSDNHKKTASPSKSNSSKRARQTGSQSRPLVPRGSVASTQPVQTPDSQLRGPNEPPSGRHVLPYLDSFLENVHPISCNNFLHPGSLCAGIDRAPPLLLLAICGSSAKFMPEENSGQKGSVWVDEAKSIVMRNLSGSSTLTISAIQFLALHEMHEGNYTSAWNLVGIAIRMTLDLRLYETNPSTSFLQQECRRRLMWAVFVSDLLFDNDQLEIDMNLLLDVPLPCNLWSFTQGIPCKTLTLRQMQNVVDDVATQQSSNHCAFLISILVTRRKILRYIRSIHAAMDCPWMEGSMFSSLRNEIFTWKSNLPRNYAFNERHMYMFRVSRHLDIFMMIHAYYHQCCVLLFGIFLPESIEPNLEQVAAQAPPQFLQDCAEEFLLHAKEISHLIQRVFNVEPDHLFRDPWFSVCIWDGTCALLSAIPWQESDAQSRVQAVELLKANLHALENSMPKMPLAEQIYRRCCAAIRHYGLEEAVGLTLPPMNSDPDTASALHLERFYQRYLFFSTTKTREVPEWDELLAASGTNVVDDEEEAAKASRRSSMRTSNSRPKAPMESDSTVSVTPFNAVNGLQGEMSPFWTPDDVQWWQLQNSYVDPNTFANTVPGTEMGHMQL</sequence>
<evidence type="ECO:0000256" key="5">
    <source>
        <dbReference type="ARBA" id="ARBA00023242"/>
    </source>
</evidence>
<dbReference type="CDD" id="cd00067">
    <property type="entry name" value="GAL4"/>
    <property type="match status" value="2"/>
</dbReference>
<protein>
    <recommendedName>
        <fullName evidence="7">Zn(2)-C6 fungal-type domain-containing protein</fullName>
    </recommendedName>
</protein>
<dbReference type="Gene3D" id="4.10.240.10">
    <property type="entry name" value="Zn(2)-C6 fungal-type DNA-binding domain"/>
    <property type="match status" value="2"/>
</dbReference>
<dbReference type="InterPro" id="IPR007219">
    <property type="entry name" value="XnlR_reg_dom"/>
</dbReference>
<dbReference type="SUPFAM" id="SSF57701">
    <property type="entry name" value="Zn2/Cys6 DNA-binding domain"/>
    <property type="match status" value="2"/>
</dbReference>
<dbReference type="GO" id="GO:0008270">
    <property type="term" value="F:zinc ion binding"/>
    <property type="evidence" value="ECO:0007669"/>
    <property type="project" value="InterPro"/>
</dbReference>
<evidence type="ECO:0000256" key="2">
    <source>
        <dbReference type="ARBA" id="ARBA00022723"/>
    </source>
</evidence>
<dbReference type="GO" id="GO:0000981">
    <property type="term" value="F:DNA-binding transcription factor activity, RNA polymerase II-specific"/>
    <property type="evidence" value="ECO:0007669"/>
    <property type="project" value="InterPro"/>
</dbReference>
<organism evidence="8 9">
    <name type="scientific">Conoideocrella luteorostrata</name>
    <dbReference type="NCBI Taxonomy" id="1105319"/>
    <lineage>
        <taxon>Eukaryota</taxon>
        <taxon>Fungi</taxon>
        <taxon>Dikarya</taxon>
        <taxon>Ascomycota</taxon>
        <taxon>Pezizomycotina</taxon>
        <taxon>Sordariomycetes</taxon>
        <taxon>Hypocreomycetidae</taxon>
        <taxon>Hypocreales</taxon>
        <taxon>Clavicipitaceae</taxon>
        <taxon>Conoideocrella</taxon>
    </lineage>
</organism>
<feature type="compositionally biased region" description="Polar residues" evidence="6">
    <location>
        <begin position="188"/>
        <end position="199"/>
    </location>
</feature>
<dbReference type="GO" id="GO:0003677">
    <property type="term" value="F:DNA binding"/>
    <property type="evidence" value="ECO:0007669"/>
    <property type="project" value="InterPro"/>
</dbReference>
<keyword evidence="3" id="KW-0805">Transcription regulation</keyword>
<name>A0AAJ0FNP6_9HYPO</name>
<proteinExistence type="predicted"/>
<accession>A0AAJ0FNP6</accession>
<feature type="region of interest" description="Disordered" evidence="6">
    <location>
        <begin position="677"/>
        <end position="709"/>
    </location>
</feature>
<dbReference type="PANTHER" id="PTHR47338">
    <property type="entry name" value="ZN(II)2CYS6 TRANSCRIPTION FACTOR (EUROFUNG)-RELATED"/>
    <property type="match status" value="1"/>
</dbReference>
<dbReference type="InterPro" id="IPR001138">
    <property type="entry name" value="Zn2Cys6_DnaBD"/>
</dbReference>
<dbReference type="SMART" id="SM00066">
    <property type="entry name" value="GAL4"/>
    <property type="match status" value="2"/>
</dbReference>
<dbReference type="Pfam" id="PF00172">
    <property type="entry name" value="Zn_clus"/>
    <property type="match status" value="2"/>
</dbReference>
<gene>
    <name evidence="8" type="ORF">QQS21_011125</name>
</gene>
<comment type="subcellular location">
    <subcellularLocation>
        <location evidence="1">Nucleus</location>
    </subcellularLocation>
</comment>
<keyword evidence="5" id="KW-0539">Nucleus</keyword>
<reference evidence="8" key="1">
    <citation type="submission" date="2023-06" db="EMBL/GenBank/DDBJ databases">
        <title>Conoideocrella luteorostrata (Hypocreales: Clavicipitaceae), a potential biocontrol fungus for elongate hemlock scale in United States Christmas tree production areas.</title>
        <authorList>
            <person name="Barrett H."/>
            <person name="Lovett B."/>
            <person name="Macias A.M."/>
            <person name="Stajich J.E."/>
            <person name="Kasson M.T."/>
        </authorList>
    </citation>
    <scope>NUCLEOTIDE SEQUENCE</scope>
    <source>
        <strain evidence="8">ARSEF 14590</strain>
    </source>
</reference>
<dbReference type="InterPro" id="IPR050815">
    <property type="entry name" value="TF_fung"/>
</dbReference>
<dbReference type="PROSITE" id="PS50048">
    <property type="entry name" value="ZN2_CY6_FUNGAL_2"/>
    <property type="match status" value="2"/>
</dbReference>
<dbReference type="GO" id="GO:0006351">
    <property type="term" value="P:DNA-templated transcription"/>
    <property type="evidence" value="ECO:0007669"/>
    <property type="project" value="InterPro"/>
</dbReference>
<keyword evidence="9" id="KW-1185">Reference proteome</keyword>
<evidence type="ECO:0000256" key="4">
    <source>
        <dbReference type="ARBA" id="ARBA00023163"/>
    </source>
</evidence>
<feature type="region of interest" description="Disordered" evidence="6">
    <location>
        <begin position="102"/>
        <end position="213"/>
    </location>
</feature>
<feature type="domain" description="Zn(2)-C6 fungal-type" evidence="7">
    <location>
        <begin position="68"/>
        <end position="98"/>
    </location>
</feature>
<evidence type="ECO:0000313" key="9">
    <source>
        <dbReference type="Proteomes" id="UP001251528"/>
    </source>
</evidence>
<dbReference type="Pfam" id="PF04082">
    <property type="entry name" value="Fungal_trans"/>
    <property type="match status" value="1"/>
</dbReference>
<dbReference type="GO" id="GO:0005634">
    <property type="term" value="C:nucleus"/>
    <property type="evidence" value="ECO:0007669"/>
    <property type="project" value="UniProtKB-SubCell"/>
</dbReference>
<dbReference type="PROSITE" id="PS00463">
    <property type="entry name" value="ZN2_CY6_FUNGAL_1"/>
    <property type="match status" value="2"/>
</dbReference>
<dbReference type="Proteomes" id="UP001251528">
    <property type="component" value="Unassembled WGS sequence"/>
</dbReference>
<keyword evidence="2" id="KW-0479">Metal-binding</keyword>
<comment type="caution">
    <text evidence="8">The sequence shown here is derived from an EMBL/GenBank/DDBJ whole genome shotgun (WGS) entry which is preliminary data.</text>
</comment>
<evidence type="ECO:0000313" key="8">
    <source>
        <dbReference type="EMBL" id="KAK2591191.1"/>
    </source>
</evidence>
<dbReference type="PANTHER" id="PTHR47338:SF7">
    <property type="entry name" value="ZN(II)2CYS6 TRANSCRIPTION FACTOR (EUROFUNG)"/>
    <property type="match status" value="1"/>
</dbReference>
<feature type="compositionally biased region" description="Polar residues" evidence="6">
    <location>
        <begin position="112"/>
        <end position="122"/>
    </location>
</feature>
<evidence type="ECO:0000256" key="1">
    <source>
        <dbReference type="ARBA" id="ARBA00004123"/>
    </source>
</evidence>
<dbReference type="AlphaFoldDB" id="A0AAJ0FNP6"/>